<evidence type="ECO:0000256" key="1">
    <source>
        <dbReference type="SAM" id="MobiDB-lite"/>
    </source>
</evidence>
<dbReference type="Proteomes" id="UP000266841">
    <property type="component" value="Unassembled WGS sequence"/>
</dbReference>
<sequence>MIDEDRSARSAWKVAHSKALGPRIIERPPNGPGRPLRRAFVENSTAASVRECPFSAKRARGGPDSIVSWVFRIVRKVASRKALVELYKSLSIDEFRSTARAVRALQEMRRHEVTTTETVPSRRRRRSARWRREPRPTQLRPGGSRAKRGHAAYCNHVQRPTQLVPGALAQEERHAACCGGVHDAVPSSDGRRRHRRSDLSSQMVPEPPVSKADVLSTRPEAAVTGSLDPRRVEDAGDVAVGAEISWSNSVLFREDTLDSRLGSGSVDKQQNLGQSRREFRTSLEPLQLRTGGGAAYGAGLQEGRGRRKIGAEAGQRDQGQGWAEPERGRAGQGFRTSEEGRRGRSLPCGRGP</sequence>
<evidence type="ECO:0000313" key="2">
    <source>
        <dbReference type="EMBL" id="EJK55460.1"/>
    </source>
</evidence>
<feature type="compositionally biased region" description="Gly residues" evidence="1">
    <location>
        <begin position="290"/>
        <end position="302"/>
    </location>
</feature>
<protein>
    <submittedName>
        <fullName evidence="2">Uncharacterized protein</fullName>
    </submittedName>
</protein>
<feature type="region of interest" description="Disordered" evidence="1">
    <location>
        <begin position="112"/>
        <end position="148"/>
    </location>
</feature>
<feature type="region of interest" description="Disordered" evidence="1">
    <location>
        <begin position="260"/>
        <end position="352"/>
    </location>
</feature>
<reference evidence="2 3" key="1">
    <citation type="journal article" date="2012" name="Genome Biol.">
        <title>Genome and low-iron response of an oceanic diatom adapted to chronic iron limitation.</title>
        <authorList>
            <person name="Lommer M."/>
            <person name="Specht M."/>
            <person name="Roy A.S."/>
            <person name="Kraemer L."/>
            <person name="Andreson R."/>
            <person name="Gutowska M.A."/>
            <person name="Wolf J."/>
            <person name="Bergner S.V."/>
            <person name="Schilhabel M.B."/>
            <person name="Klostermeier U.C."/>
            <person name="Beiko R.G."/>
            <person name="Rosenstiel P."/>
            <person name="Hippler M."/>
            <person name="Laroche J."/>
        </authorList>
    </citation>
    <scope>NUCLEOTIDE SEQUENCE [LARGE SCALE GENOMIC DNA]</scope>
    <source>
        <strain evidence="2 3">CCMP1005</strain>
    </source>
</reference>
<evidence type="ECO:0000313" key="3">
    <source>
        <dbReference type="Proteomes" id="UP000266841"/>
    </source>
</evidence>
<organism evidence="2 3">
    <name type="scientific">Thalassiosira oceanica</name>
    <name type="common">Marine diatom</name>
    <dbReference type="NCBI Taxonomy" id="159749"/>
    <lineage>
        <taxon>Eukaryota</taxon>
        <taxon>Sar</taxon>
        <taxon>Stramenopiles</taxon>
        <taxon>Ochrophyta</taxon>
        <taxon>Bacillariophyta</taxon>
        <taxon>Coscinodiscophyceae</taxon>
        <taxon>Thalassiosirophycidae</taxon>
        <taxon>Thalassiosirales</taxon>
        <taxon>Thalassiosiraceae</taxon>
        <taxon>Thalassiosira</taxon>
    </lineage>
</organism>
<feature type="region of interest" description="Disordered" evidence="1">
    <location>
        <begin position="185"/>
        <end position="213"/>
    </location>
</feature>
<proteinExistence type="predicted"/>
<name>K0RQS2_THAOC</name>
<keyword evidence="3" id="KW-1185">Reference proteome</keyword>
<accession>K0RQS2</accession>
<dbReference type="EMBL" id="AGNL01033990">
    <property type="protein sequence ID" value="EJK55460.1"/>
    <property type="molecule type" value="Genomic_DNA"/>
</dbReference>
<gene>
    <name evidence="2" type="ORF">THAOC_24810</name>
</gene>
<dbReference type="AlphaFoldDB" id="K0RQS2"/>
<comment type="caution">
    <text evidence="2">The sequence shown here is derived from an EMBL/GenBank/DDBJ whole genome shotgun (WGS) entry which is preliminary data.</text>
</comment>